<dbReference type="OrthoDB" id="7835646at2"/>
<dbReference type="RefSeq" id="WP_006520935.1">
    <property type="nucleotide sequence ID" value="NC_021184.1"/>
</dbReference>
<sequence>MKKIVSLAVATLLMFLVFAISGCGSSATDETGQQAQQGEQKTGTLQFTANGEDFVRQGFVSKDGWAINFDHVYVNLSDVTAYQSEPPYDAHVGGEVIAQNKVSLPGIHTVDLAQGDENAAPILVGKAGDAVAGHYNAVSWKMTRAAEGPAKGYSLVVTGTAEKEGQTVSFTIKDEQEYHYTGGDYVGDERKGVLQEGGTADVEMTFHFDHIFGDADTPLEDELNTGAPGFEPFASLAQEGRVDVDMAALESMLAPADLEKLQDMLPTLGHVGEGHCHVEKF</sequence>
<feature type="signal peptide" evidence="1">
    <location>
        <begin position="1"/>
        <end position="19"/>
    </location>
</feature>
<organism evidence="2 3">
    <name type="scientific">Desulfoscipio gibsoniae DSM 7213</name>
    <dbReference type="NCBI Taxonomy" id="767817"/>
    <lineage>
        <taxon>Bacteria</taxon>
        <taxon>Bacillati</taxon>
        <taxon>Bacillota</taxon>
        <taxon>Clostridia</taxon>
        <taxon>Eubacteriales</taxon>
        <taxon>Desulfallaceae</taxon>
        <taxon>Desulfoscipio</taxon>
    </lineage>
</organism>
<feature type="chain" id="PRO_5038345024" description="DUF4382 domain-containing protein" evidence="1">
    <location>
        <begin position="20"/>
        <end position="281"/>
    </location>
</feature>
<gene>
    <name evidence="2" type="ORF">Desgi_0732</name>
</gene>
<dbReference type="HOGENOM" id="CLU_983293_0_0_9"/>
<reference evidence="2 3" key="1">
    <citation type="submission" date="2012-01" db="EMBL/GenBank/DDBJ databases">
        <title>Complete sequence of Desulfotomaculum gibsoniae DSM 7213.</title>
        <authorList>
            <consortium name="US DOE Joint Genome Institute"/>
            <person name="Lucas S."/>
            <person name="Han J."/>
            <person name="Lapidus A."/>
            <person name="Cheng J.-F."/>
            <person name="Goodwin L."/>
            <person name="Pitluck S."/>
            <person name="Peters L."/>
            <person name="Ovchinnikova G."/>
            <person name="Teshima H."/>
            <person name="Detter J.C."/>
            <person name="Han C."/>
            <person name="Tapia R."/>
            <person name="Land M."/>
            <person name="Hauser L."/>
            <person name="Kyrpides N."/>
            <person name="Ivanova N."/>
            <person name="Pagani I."/>
            <person name="Parshina S."/>
            <person name="Plugge C."/>
            <person name="Muyzer G."/>
            <person name="Kuever J."/>
            <person name="Ivanova A."/>
            <person name="Nazina T."/>
            <person name="Klenk H.-P."/>
            <person name="Brambilla E."/>
            <person name="Spring S."/>
            <person name="Stams A.F."/>
            <person name="Woyke T."/>
        </authorList>
    </citation>
    <scope>NUCLEOTIDE SEQUENCE [LARGE SCALE GENOMIC DNA]</scope>
    <source>
        <strain evidence="2 3">DSM 7213</strain>
    </source>
</reference>
<dbReference type="KEGG" id="dgi:Desgi_0732"/>
<evidence type="ECO:0000256" key="1">
    <source>
        <dbReference type="SAM" id="SignalP"/>
    </source>
</evidence>
<evidence type="ECO:0000313" key="2">
    <source>
        <dbReference type="EMBL" id="AGL00287.1"/>
    </source>
</evidence>
<name>R4KF41_9FIRM</name>
<accession>R4KF41</accession>
<dbReference type="AlphaFoldDB" id="R4KF41"/>
<evidence type="ECO:0000313" key="3">
    <source>
        <dbReference type="Proteomes" id="UP000013520"/>
    </source>
</evidence>
<keyword evidence="1" id="KW-0732">Signal</keyword>
<protein>
    <recommendedName>
        <fullName evidence="4">DUF4382 domain-containing protein</fullName>
    </recommendedName>
</protein>
<dbReference type="EMBL" id="CP003273">
    <property type="protein sequence ID" value="AGL00287.1"/>
    <property type="molecule type" value="Genomic_DNA"/>
</dbReference>
<evidence type="ECO:0008006" key="4">
    <source>
        <dbReference type="Google" id="ProtNLM"/>
    </source>
</evidence>
<dbReference type="Proteomes" id="UP000013520">
    <property type="component" value="Chromosome"/>
</dbReference>
<proteinExistence type="predicted"/>
<keyword evidence="3" id="KW-1185">Reference proteome</keyword>
<dbReference type="PROSITE" id="PS51257">
    <property type="entry name" value="PROKAR_LIPOPROTEIN"/>
    <property type="match status" value="1"/>
</dbReference>
<dbReference type="eggNOG" id="ENOG502Z8A8">
    <property type="taxonomic scope" value="Bacteria"/>
</dbReference>
<dbReference type="STRING" id="767817.Desgi_0732"/>